<feature type="repeat" description="WD" evidence="3">
    <location>
        <begin position="27"/>
        <end position="68"/>
    </location>
</feature>
<dbReference type="InterPro" id="IPR036322">
    <property type="entry name" value="WD40_repeat_dom_sf"/>
</dbReference>
<reference evidence="4 5" key="1">
    <citation type="submission" date="2016-07" db="EMBL/GenBank/DDBJ databases">
        <title>Pervasive Adenine N6-methylation of Active Genes in Fungi.</title>
        <authorList>
            <consortium name="DOE Joint Genome Institute"/>
            <person name="Mondo S.J."/>
            <person name="Dannebaum R.O."/>
            <person name="Kuo R.C."/>
            <person name="Labutti K."/>
            <person name="Haridas S."/>
            <person name="Kuo A."/>
            <person name="Salamov A."/>
            <person name="Ahrendt S.R."/>
            <person name="Lipzen A."/>
            <person name="Sullivan W."/>
            <person name="Andreopoulos W.B."/>
            <person name="Clum A."/>
            <person name="Lindquist E."/>
            <person name="Daum C."/>
            <person name="Ramamoorthy G.K."/>
            <person name="Gryganskyi A."/>
            <person name="Culley D."/>
            <person name="Magnuson J.K."/>
            <person name="James T.Y."/>
            <person name="O'Malley M.A."/>
            <person name="Stajich J.E."/>
            <person name="Spatafora J.W."/>
            <person name="Visel A."/>
            <person name="Grigoriev I.V."/>
        </authorList>
    </citation>
    <scope>NUCLEOTIDE SEQUENCE [LARGE SCALE GENOMIC DNA]</scope>
    <source>
        <strain evidence="4 5">ATCC 12442</strain>
    </source>
</reference>
<dbReference type="RefSeq" id="XP_040746956.1">
    <property type="nucleotide sequence ID" value="XM_040884410.1"/>
</dbReference>
<proteinExistence type="predicted"/>
<dbReference type="PANTHER" id="PTHR19848:SF8">
    <property type="entry name" value="F-BOX AND WD REPEAT DOMAIN CONTAINING 7"/>
    <property type="match status" value="1"/>
</dbReference>
<dbReference type="GeneID" id="63801058"/>
<organism evidence="4 5">
    <name type="scientific">Linderina pennispora</name>
    <dbReference type="NCBI Taxonomy" id="61395"/>
    <lineage>
        <taxon>Eukaryota</taxon>
        <taxon>Fungi</taxon>
        <taxon>Fungi incertae sedis</taxon>
        <taxon>Zoopagomycota</taxon>
        <taxon>Kickxellomycotina</taxon>
        <taxon>Kickxellomycetes</taxon>
        <taxon>Kickxellales</taxon>
        <taxon>Kickxellaceae</taxon>
        <taxon>Linderina</taxon>
    </lineage>
</organism>
<dbReference type="PROSITE" id="PS50082">
    <property type="entry name" value="WD_REPEATS_2"/>
    <property type="match status" value="4"/>
</dbReference>
<dbReference type="PROSITE" id="PS50294">
    <property type="entry name" value="WD_REPEATS_REGION"/>
    <property type="match status" value="3"/>
</dbReference>
<evidence type="ECO:0000256" key="2">
    <source>
        <dbReference type="ARBA" id="ARBA00022737"/>
    </source>
</evidence>
<accession>A0A1Y1WK52</accession>
<evidence type="ECO:0000256" key="3">
    <source>
        <dbReference type="PROSITE-ProRule" id="PRU00221"/>
    </source>
</evidence>
<dbReference type="InterPro" id="IPR019775">
    <property type="entry name" value="WD40_repeat_CS"/>
</dbReference>
<dbReference type="Proteomes" id="UP000193922">
    <property type="component" value="Unassembled WGS sequence"/>
</dbReference>
<feature type="repeat" description="WD" evidence="3">
    <location>
        <begin position="196"/>
        <end position="237"/>
    </location>
</feature>
<dbReference type="InterPro" id="IPR001680">
    <property type="entry name" value="WD40_rpt"/>
</dbReference>
<dbReference type="PRINTS" id="PR00320">
    <property type="entry name" value="GPROTEINBRPT"/>
</dbReference>
<evidence type="ECO:0000256" key="1">
    <source>
        <dbReference type="ARBA" id="ARBA00022574"/>
    </source>
</evidence>
<dbReference type="Gene3D" id="2.130.10.10">
    <property type="entry name" value="YVTN repeat-like/Quinoprotein amine dehydrogenase"/>
    <property type="match status" value="2"/>
</dbReference>
<sequence>MRDDDEQRHSGLARRKEARQVKCYAELDGHDGAIYSTQYSPDGGMIASASFDKTLRIWDVGEQKALAVLEGHVQSVFDVAWRFDSQAVVSASFDRSCIEWDLESRAPRAHMPCNGLVQCARYSTHNPNVVYAGDSSGFISILDTRTPTVATKLSNDGAMVNTIYCFNDETRLVSGDRNGEIKMWDVRIGKFMRLKLEGHSDRVYAVATHPAEIKACTAGADSTIRLWHIPSGGRLLKDGY</sequence>
<dbReference type="PANTHER" id="PTHR19848">
    <property type="entry name" value="WD40 REPEAT PROTEIN"/>
    <property type="match status" value="1"/>
</dbReference>
<comment type="caution">
    <text evidence="4">The sequence shown here is derived from an EMBL/GenBank/DDBJ whole genome shotgun (WGS) entry which is preliminary data.</text>
</comment>
<dbReference type="PROSITE" id="PS00678">
    <property type="entry name" value="WD_REPEATS_1"/>
    <property type="match status" value="2"/>
</dbReference>
<dbReference type="STRING" id="61395.A0A1Y1WK52"/>
<gene>
    <name evidence="4" type="ORF">DL89DRAFT_219786</name>
</gene>
<evidence type="ECO:0000313" key="4">
    <source>
        <dbReference type="EMBL" id="ORX73745.1"/>
    </source>
</evidence>
<dbReference type="OrthoDB" id="6262491at2759"/>
<dbReference type="EMBL" id="MCFD01000001">
    <property type="protein sequence ID" value="ORX73745.1"/>
    <property type="molecule type" value="Genomic_DNA"/>
</dbReference>
<name>A0A1Y1WK52_9FUNG</name>
<dbReference type="SMART" id="SM00320">
    <property type="entry name" value="WD40"/>
    <property type="match status" value="5"/>
</dbReference>
<keyword evidence="2" id="KW-0677">Repeat</keyword>
<dbReference type="SUPFAM" id="SSF50978">
    <property type="entry name" value="WD40 repeat-like"/>
    <property type="match status" value="1"/>
</dbReference>
<dbReference type="InterPro" id="IPR015943">
    <property type="entry name" value="WD40/YVTN_repeat-like_dom_sf"/>
</dbReference>
<feature type="repeat" description="WD" evidence="3">
    <location>
        <begin position="153"/>
        <end position="194"/>
    </location>
</feature>
<keyword evidence="1 3" id="KW-0853">WD repeat</keyword>
<dbReference type="Pfam" id="PF00400">
    <property type="entry name" value="WD40"/>
    <property type="match status" value="4"/>
</dbReference>
<protein>
    <submittedName>
        <fullName evidence="4">WD40 repeat-like protein</fullName>
    </submittedName>
</protein>
<keyword evidence="5" id="KW-1185">Reference proteome</keyword>
<dbReference type="InterPro" id="IPR020472">
    <property type="entry name" value="WD40_PAC1"/>
</dbReference>
<dbReference type="AlphaFoldDB" id="A0A1Y1WK52"/>
<evidence type="ECO:0000313" key="5">
    <source>
        <dbReference type="Proteomes" id="UP000193922"/>
    </source>
</evidence>
<feature type="repeat" description="WD" evidence="3">
    <location>
        <begin position="69"/>
        <end position="104"/>
    </location>
</feature>